<accession>A0AAN6X956</accession>
<evidence type="ECO:0000313" key="3">
    <source>
        <dbReference type="Proteomes" id="UP001303160"/>
    </source>
</evidence>
<feature type="transmembrane region" description="Helical" evidence="1">
    <location>
        <begin position="20"/>
        <end position="39"/>
    </location>
</feature>
<evidence type="ECO:0000256" key="1">
    <source>
        <dbReference type="SAM" id="Phobius"/>
    </source>
</evidence>
<feature type="non-terminal residue" evidence="2">
    <location>
        <position position="73"/>
    </location>
</feature>
<name>A0AAN6X956_9PEZI</name>
<proteinExistence type="predicted"/>
<reference evidence="2" key="2">
    <citation type="submission" date="2023-05" db="EMBL/GenBank/DDBJ databases">
        <authorList>
            <consortium name="Lawrence Berkeley National Laboratory"/>
            <person name="Steindorff A."/>
            <person name="Hensen N."/>
            <person name="Bonometti L."/>
            <person name="Westerberg I."/>
            <person name="Brannstrom I.O."/>
            <person name="Guillou S."/>
            <person name="Cros-Aarteil S."/>
            <person name="Calhoun S."/>
            <person name="Haridas S."/>
            <person name="Kuo A."/>
            <person name="Mondo S."/>
            <person name="Pangilinan J."/>
            <person name="Riley R."/>
            <person name="Labutti K."/>
            <person name="Andreopoulos B."/>
            <person name="Lipzen A."/>
            <person name="Chen C."/>
            <person name="Yanf M."/>
            <person name="Daum C."/>
            <person name="Ng V."/>
            <person name="Clum A."/>
            <person name="Ohm R."/>
            <person name="Martin F."/>
            <person name="Silar P."/>
            <person name="Natvig D."/>
            <person name="Lalanne C."/>
            <person name="Gautier V."/>
            <person name="Ament-Velasquez S.L."/>
            <person name="Kruys A."/>
            <person name="Hutchinson M.I."/>
            <person name="Powell A.J."/>
            <person name="Barry K."/>
            <person name="Miller A.N."/>
            <person name="Grigoriev I.V."/>
            <person name="Debuchy R."/>
            <person name="Gladieux P."/>
            <person name="Thoren M.H."/>
            <person name="Johannesson H."/>
        </authorList>
    </citation>
    <scope>NUCLEOTIDE SEQUENCE</scope>
    <source>
        <strain evidence="2">CBS 315.58</strain>
    </source>
</reference>
<comment type="caution">
    <text evidence="2">The sequence shown here is derived from an EMBL/GenBank/DDBJ whole genome shotgun (WGS) entry which is preliminary data.</text>
</comment>
<keyword evidence="1" id="KW-0812">Transmembrane</keyword>
<keyword evidence="1" id="KW-0472">Membrane</keyword>
<feature type="transmembrane region" description="Helical" evidence="1">
    <location>
        <begin position="51"/>
        <end position="69"/>
    </location>
</feature>
<keyword evidence="1" id="KW-1133">Transmembrane helix</keyword>
<sequence length="73" mass="8566">MGTRTKRSRGWDLRKKRLVLQHWTVMICFFFSTTIALLFTDGNMKDGSRRFCLAFSCLVYTTIMKLAFYKGIS</sequence>
<dbReference type="EMBL" id="MU863991">
    <property type="protein sequence ID" value="KAK4196184.1"/>
    <property type="molecule type" value="Genomic_DNA"/>
</dbReference>
<dbReference type="Proteomes" id="UP001303160">
    <property type="component" value="Unassembled WGS sequence"/>
</dbReference>
<keyword evidence="3" id="KW-1185">Reference proteome</keyword>
<evidence type="ECO:0000313" key="2">
    <source>
        <dbReference type="EMBL" id="KAK4196184.1"/>
    </source>
</evidence>
<protein>
    <submittedName>
        <fullName evidence="2">Uncharacterized protein</fullName>
    </submittedName>
</protein>
<organism evidence="2 3">
    <name type="scientific">Triangularia verruculosa</name>
    <dbReference type="NCBI Taxonomy" id="2587418"/>
    <lineage>
        <taxon>Eukaryota</taxon>
        <taxon>Fungi</taxon>
        <taxon>Dikarya</taxon>
        <taxon>Ascomycota</taxon>
        <taxon>Pezizomycotina</taxon>
        <taxon>Sordariomycetes</taxon>
        <taxon>Sordariomycetidae</taxon>
        <taxon>Sordariales</taxon>
        <taxon>Podosporaceae</taxon>
        <taxon>Triangularia</taxon>
    </lineage>
</organism>
<dbReference type="AlphaFoldDB" id="A0AAN6X956"/>
<gene>
    <name evidence="2" type="ORF">QBC40DRAFT_287780</name>
</gene>
<reference evidence="2" key="1">
    <citation type="journal article" date="2023" name="Mol. Phylogenet. Evol.">
        <title>Genome-scale phylogeny and comparative genomics of the fungal order Sordariales.</title>
        <authorList>
            <person name="Hensen N."/>
            <person name="Bonometti L."/>
            <person name="Westerberg I."/>
            <person name="Brannstrom I.O."/>
            <person name="Guillou S."/>
            <person name="Cros-Aarteil S."/>
            <person name="Calhoun S."/>
            <person name="Haridas S."/>
            <person name="Kuo A."/>
            <person name="Mondo S."/>
            <person name="Pangilinan J."/>
            <person name="Riley R."/>
            <person name="LaButti K."/>
            <person name="Andreopoulos B."/>
            <person name="Lipzen A."/>
            <person name="Chen C."/>
            <person name="Yan M."/>
            <person name="Daum C."/>
            <person name="Ng V."/>
            <person name="Clum A."/>
            <person name="Steindorff A."/>
            <person name="Ohm R.A."/>
            <person name="Martin F."/>
            <person name="Silar P."/>
            <person name="Natvig D.O."/>
            <person name="Lalanne C."/>
            <person name="Gautier V."/>
            <person name="Ament-Velasquez S.L."/>
            <person name="Kruys A."/>
            <person name="Hutchinson M.I."/>
            <person name="Powell A.J."/>
            <person name="Barry K."/>
            <person name="Miller A.N."/>
            <person name="Grigoriev I.V."/>
            <person name="Debuchy R."/>
            <person name="Gladieux P."/>
            <person name="Hiltunen Thoren M."/>
            <person name="Johannesson H."/>
        </authorList>
    </citation>
    <scope>NUCLEOTIDE SEQUENCE</scope>
    <source>
        <strain evidence="2">CBS 315.58</strain>
    </source>
</reference>